<keyword evidence="4" id="KW-1185">Reference proteome</keyword>
<accession>A0A814GNW0</accession>
<dbReference type="Proteomes" id="UP000663879">
    <property type="component" value="Unassembled WGS sequence"/>
</dbReference>
<feature type="transmembrane region" description="Helical" evidence="2">
    <location>
        <begin position="65"/>
        <end position="85"/>
    </location>
</feature>
<gene>
    <name evidence="3" type="ORF">OXX778_LOCUS16294</name>
</gene>
<reference evidence="3" key="1">
    <citation type="submission" date="2021-02" db="EMBL/GenBank/DDBJ databases">
        <authorList>
            <person name="Nowell W R."/>
        </authorList>
    </citation>
    <scope>NUCLEOTIDE SEQUENCE</scope>
    <source>
        <strain evidence="3">Ploen Becks lab</strain>
    </source>
</reference>
<keyword evidence="2" id="KW-1133">Transmembrane helix</keyword>
<evidence type="ECO:0000256" key="1">
    <source>
        <dbReference type="SAM" id="MobiDB-lite"/>
    </source>
</evidence>
<name>A0A814GNW0_9BILA</name>
<feature type="transmembrane region" description="Helical" evidence="2">
    <location>
        <begin position="105"/>
        <end position="121"/>
    </location>
</feature>
<feature type="compositionally biased region" description="Polar residues" evidence="1">
    <location>
        <begin position="283"/>
        <end position="293"/>
    </location>
</feature>
<dbReference type="AlphaFoldDB" id="A0A814GNW0"/>
<comment type="caution">
    <text evidence="3">The sequence shown here is derived from an EMBL/GenBank/DDBJ whole genome shotgun (WGS) entry which is preliminary data.</text>
</comment>
<protein>
    <submittedName>
        <fullName evidence="3">Uncharacterized protein</fullName>
    </submittedName>
</protein>
<evidence type="ECO:0000313" key="4">
    <source>
        <dbReference type="Proteomes" id="UP000663879"/>
    </source>
</evidence>
<keyword evidence="2" id="KW-0472">Membrane</keyword>
<organism evidence="3 4">
    <name type="scientific">Brachionus calyciflorus</name>
    <dbReference type="NCBI Taxonomy" id="104777"/>
    <lineage>
        <taxon>Eukaryota</taxon>
        <taxon>Metazoa</taxon>
        <taxon>Spiralia</taxon>
        <taxon>Gnathifera</taxon>
        <taxon>Rotifera</taxon>
        <taxon>Eurotatoria</taxon>
        <taxon>Monogononta</taxon>
        <taxon>Pseudotrocha</taxon>
        <taxon>Ploima</taxon>
        <taxon>Brachionidae</taxon>
        <taxon>Brachionus</taxon>
    </lineage>
</organism>
<evidence type="ECO:0000256" key="2">
    <source>
        <dbReference type="SAM" id="Phobius"/>
    </source>
</evidence>
<sequence>MASVNNSYNPRNWQLNHRTIIGFINGAVSGFFLPTTLVNIHRFYTKDLMTIKKNSIENSGKFGHVLFFGTFALAAAMPFIILLALKQGMQCDWSKIVSSPAFLEALLSGIIVSVSLPNLFFKAIPRTLKAYSDGIFKTLFSKFDKVIKNNQELVKEFTDKECENNAKDMSECIKGEENAPRDGYQNAPDDIKQSVDNNIYMPIPENLTAQDLQNNIQNNPNLDEATKNNYIALVNDIKASYQDIKGRVTPFNEGTNNLNRQKNEALAQSNSMSDGIKKEGYENSPNDIKQSVDTYEKKVTDC</sequence>
<feature type="region of interest" description="Disordered" evidence="1">
    <location>
        <begin position="265"/>
        <end position="302"/>
    </location>
</feature>
<dbReference type="EMBL" id="CAJNOC010003812">
    <property type="protein sequence ID" value="CAF0998775.1"/>
    <property type="molecule type" value="Genomic_DNA"/>
</dbReference>
<proteinExistence type="predicted"/>
<keyword evidence="2" id="KW-0812">Transmembrane</keyword>
<feature type="transmembrane region" description="Helical" evidence="2">
    <location>
        <begin position="20"/>
        <end position="44"/>
    </location>
</feature>
<evidence type="ECO:0000313" key="3">
    <source>
        <dbReference type="EMBL" id="CAF0998775.1"/>
    </source>
</evidence>